<dbReference type="PANTHER" id="PTHR37331:SF1">
    <property type="entry name" value="YALI0F11671P"/>
    <property type="match status" value="1"/>
</dbReference>
<organism evidence="1 2">
    <name type="scientific">Sugiyamaella lignohabitans</name>
    <dbReference type="NCBI Taxonomy" id="796027"/>
    <lineage>
        <taxon>Eukaryota</taxon>
        <taxon>Fungi</taxon>
        <taxon>Dikarya</taxon>
        <taxon>Ascomycota</taxon>
        <taxon>Saccharomycotina</taxon>
        <taxon>Dipodascomycetes</taxon>
        <taxon>Dipodascales</taxon>
        <taxon>Trichomonascaceae</taxon>
        <taxon>Sugiyamaella</taxon>
    </lineage>
</organism>
<keyword evidence="2" id="KW-1185">Reference proteome</keyword>
<dbReference type="GeneID" id="30034267"/>
<evidence type="ECO:0000313" key="2">
    <source>
        <dbReference type="Proteomes" id="UP000189580"/>
    </source>
</evidence>
<dbReference type="OrthoDB" id="5397701at2759"/>
<dbReference type="EMBL" id="CP014503">
    <property type="protein sequence ID" value="ANB14757.1"/>
    <property type="molecule type" value="Genomic_DNA"/>
</dbReference>
<dbReference type="Proteomes" id="UP000189580">
    <property type="component" value="Chromosome b"/>
</dbReference>
<evidence type="ECO:0000313" key="1">
    <source>
        <dbReference type="EMBL" id="ANB14757.1"/>
    </source>
</evidence>
<accession>A0A161HM97</accession>
<dbReference type="RefSeq" id="XP_018737234.1">
    <property type="nucleotide sequence ID" value="XM_018879304.1"/>
</dbReference>
<sequence>MFVRNLARVARQQQTGVARSWIRSFVQLREVPTDVYGHTTPNESGVRLSLSKKPNAVYIGTIPNSAVASFRQAFEAEKEAKDDQDDREMHPSQLLDPGEFSSHQKFLDIAHKTIGEHIQNCPVFSQLAAAEQGEKSLFFHIYDLRRPPPHGRIPEVEDIVGTVRLESGKIVPNSYEPNAMYRSVTPYGIFTVSDYLNSKIVSECEKSS</sequence>
<gene>
    <name evidence="1" type="ORF">AWJ20_2364</name>
</gene>
<name>A0A161HM97_9ASCO</name>
<proteinExistence type="predicted"/>
<dbReference type="AlphaFoldDB" id="A0A161HM97"/>
<protein>
    <submittedName>
        <fullName evidence="1">Uncharacterized protein</fullName>
    </submittedName>
</protein>
<dbReference type="PANTHER" id="PTHR37331">
    <property type="entry name" value="YALI0F11671P"/>
    <property type="match status" value="1"/>
</dbReference>
<dbReference type="KEGG" id="slb:AWJ20_2364"/>
<reference evidence="1 2" key="1">
    <citation type="submission" date="2016-02" db="EMBL/GenBank/DDBJ databases">
        <title>Complete genome sequence and transcriptome regulation of the pentose utilising yeast Sugiyamaella lignohabitans.</title>
        <authorList>
            <person name="Bellasio M."/>
            <person name="Peymann A."/>
            <person name="Valli M."/>
            <person name="Sipitzky M."/>
            <person name="Graf A."/>
            <person name="Sauer M."/>
            <person name="Marx H."/>
            <person name="Mattanovich D."/>
        </authorList>
    </citation>
    <scope>NUCLEOTIDE SEQUENCE [LARGE SCALE GENOMIC DNA]</scope>
    <source>
        <strain evidence="1 2">CBS 10342</strain>
    </source>
</reference>